<evidence type="ECO:0000256" key="1">
    <source>
        <dbReference type="SAM" id="MobiDB-lite"/>
    </source>
</evidence>
<keyword evidence="4" id="KW-1185">Reference proteome</keyword>
<organism evidence="3 4">
    <name type="scientific">Hypsibius exemplaris</name>
    <name type="common">Freshwater tardigrade</name>
    <dbReference type="NCBI Taxonomy" id="2072580"/>
    <lineage>
        <taxon>Eukaryota</taxon>
        <taxon>Metazoa</taxon>
        <taxon>Ecdysozoa</taxon>
        <taxon>Tardigrada</taxon>
        <taxon>Eutardigrada</taxon>
        <taxon>Parachela</taxon>
        <taxon>Hypsibioidea</taxon>
        <taxon>Hypsibiidae</taxon>
        <taxon>Hypsibius</taxon>
    </lineage>
</organism>
<accession>A0A1W0WJB5</accession>
<comment type="caution">
    <text evidence="3">The sequence shown here is derived from an EMBL/GenBank/DDBJ whole genome shotgun (WGS) entry which is preliminary data.</text>
</comment>
<evidence type="ECO:0000313" key="4">
    <source>
        <dbReference type="Proteomes" id="UP000192578"/>
    </source>
</evidence>
<feature type="signal peptide" evidence="2">
    <location>
        <begin position="1"/>
        <end position="26"/>
    </location>
</feature>
<sequence>MTSSWLSIFACLVCFCILRGTEVAVAAPSPMMMPNQMRSGKSAASEYYQGMGGQIGAGANQYAAFVGAENDENEGGQPGGGQDEDDDEN</sequence>
<dbReference type="AlphaFoldDB" id="A0A1W0WJB5"/>
<dbReference type="Proteomes" id="UP000192578">
    <property type="component" value="Unassembled WGS sequence"/>
</dbReference>
<name>A0A1W0WJB5_HYPEX</name>
<proteinExistence type="predicted"/>
<reference evidence="4" key="1">
    <citation type="submission" date="2017-01" db="EMBL/GenBank/DDBJ databases">
        <title>Comparative genomics of anhydrobiosis in the tardigrade Hypsibius dujardini.</title>
        <authorList>
            <person name="Yoshida Y."/>
            <person name="Koutsovoulos G."/>
            <person name="Laetsch D."/>
            <person name="Stevens L."/>
            <person name="Kumar S."/>
            <person name="Horikawa D."/>
            <person name="Ishino K."/>
            <person name="Komine S."/>
            <person name="Tomita M."/>
            <person name="Blaxter M."/>
            <person name="Arakawa K."/>
        </authorList>
    </citation>
    <scope>NUCLEOTIDE SEQUENCE [LARGE SCALE GENOMIC DNA]</scope>
    <source>
        <strain evidence="4">Z151</strain>
    </source>
</reference>
<evidence type="ECO:0008006" key="5">
    <source>
        <dbReference type="Google" id="ProtNLM"/>
    </source>
</evidence>
<feature type="region of interest" description="Disordered" evidence="1">
    <location>
        <begin position="67"/>
        <end position="89"/>
    </location>
</feature>
<dbReference type="EMBL" id="MTYJ01000091">
    <property type="protein sequence ID" value="OQV15257.1"/>
    <property type="molecule type" value="Genomic_DNA"/>
</dbReference>
<gene>
    <name evidence="3" type="ORF">BV898_10492</name>
</gene>
<protein>
    <recommendedName>
        <fullName evidence="5">Secreted protein</fullName>
    </recommendedName>
</protein>
<evidence type="ECO:0000256" key="2">
    <source>
        <dbReference type="SAM" id="SignalP"/>
    </source>
</evidence>
<feature type="chain" id="PRO_5013365965" description="Secreted protein" evidence="2">
    <location>
        <begin position="27"/>
        <end position="89"/>
    </location>
</feature>
<keyword evidence="2" id="KW-0732">Signal</keyword>
<evidence type="ECO:0000313" key="3">
    <source>
        <dbReference type="EMBL" id="OQV15257.1"/>
    </source>
</evidence>